<dbReference type="GO" id="GO:0017101">
    <property type="term" value="C:aminoacyl-tRNA synthetase multienzyme complex"/>
    <property type="evidence" value="ECO:0007669"/>
    <property type="project" value="TreeGrafter"/>
</dbReference>
<dbReference type="InterPro" id="IPR045864">
    <property type="entry name" value="aa-tRNA-synth_II/BPL/LPL"/>
</dbReference>
<keyword evidence="7" id="KW-0067">ATP-binding</keyword>
<keyword evidence="5" id="KW-0436">Ligase</keyword>
<accession>A0A0D3DST9</accession>
<dbReference type="PANTHER" id="PTHR43450:SF1">
    <property type="entry name" value="ASPARTATE--TRNA LIGASE, CYTOPLASMIC"/>
    <property type="match status" value="1"/>
</dbReference>
<evidence type="ECO:0000256" key="6">
    <source>
        <dbReference type="ARBA" id="ARBA00022741"/>
    </source>
</evidence>
<keyword evidence="4" id="KW-0963">Cytoplasm</keyword>
<evidence type="ECO:0000256" key="7">
    <source>
        <dbReference type="ARBA" id="ARBA00022840"/>
    </source>
</evidence>
<evidence type="ECO:0000256" key="4">
    <source>
        <dbReference type="ARBA" id="ARBA00022490"/>
    </source>
</evidence>
<dbReference type="Gene3D" id="3.30.930.10">
    <property type="entry name" value="Bira Bifunctional Protein, Domain 2"/>
    <property type="match status" value="1"/>
</dbReference>
<dbReference type="GO" id="GO:0004815">
    <property type="term" value="F:aspartate-tRNA ligase activity"/>
    <property type="evidence" value="ECO:0007669"/>
    <property type="project" value="UniProtKB-EC"/>
</dbReference>
<keyword evidence="13" id="KW-1185">Reference proteome</keyword>
<dbReference type="STRING" id="109376.A0A0D3DST9"/>
<comment type="subcellular location">
    <subcellularLocation>
        <location evidence="1">Cytoplasm</location>
    </subcellularLocation>
</comment>
<sequence length="228" mass="26282">MAICGDLRHVFVVGPVFRAEDSFTHRHLCEFVGLDAEMEIYKDYSEIMDLVDELFVFMFTELNEKCKKELEAVGKQYPFEPLKEAGVEVDPLGDLNTESERKLGQLVLEKYKTEFYILHRFPTAVRPFYTMPCADNPLYSNSFDVFIRCEEIMSGGQRVHVPEVMEKRARECGIDVKTISTYIDSFKYGAPPHGGFRVGLERVVMLFCALNNIRKTSLFPRDPQRLSP</sequence>
<comment type="similarity">
    <text evidence="2">Belongs to the class-II aminoacyl-tRNA synthetase family. Type 2 subfamily.</text>
</comment>
<dbReference type="eggNOG" id="KOG0556">
    <property type="taxonomic scope" value="Eukaryota"/>
</dbReference>
<keyword evidence="9" id="KW-0030">Aminoacyl-tRNA synthetase</keyword>
<evidence type="ECO:0000313" key="13">
    <source>
        <dbReference type="Proteomes" id="UP000032141"/>
    </source>
</evidence>
<keyword evidence="6" id="KW-0547">Nucleotide-binding</keyword>
<evidence type="ECO:0000256" key="8">
    <source>
        <dbReference type="ARBA" id="ARBA00022917"/>
    </source>
</evidence>
<keyword evidence="8" id="KW-0648">Protein biosynthesis</keyword>
<dbReference type="InterPro" id="IPR002312">
    <property type="entry name" value="Asp/Asn-tRNA-synth_IIb"/>
</dbReference>
<dbReference type="PRINTS" id="PR01042">
    <property type="entry name" value="TRNASYNTHASP"/>
</dbReference>
<evidence type="ECO:0000256" key="3">
    <source>
        <dbReference type="ARBA" id="ARBA00012841"/>
    </source>
</evidence>
<dbReference type="EnsemblPlants" id="Bo8g082970.1">
    <property type="protein sequence ID" value="Bo8g082970.1"/>
    <property type="gene ID" value="Bo8g082970"/>
</dbReference>
<protein>
    <recommendedName>
        <fullName evidence="3">aspartate--tRNA ligase</fullName>
        <ecNumber evidence="3">6.1.1.12</ecNumber>
    </recommendedName>
</protein>
<comment type="catalytic activity">
    <reaction evidence="10">
        <text>tRNA(Asp) + L-aspartate + ATP = L-aspartyl-tRNA(Asp) + AMP + diphosphate</text>
        <dbReference type="Rhea" id="RHEA:19649"/>
        <dbReference type="Rhea" id="RHEA-COMP:9660"/>
        <dbReference type="Rhea" id="RHEA-COMP:9678"/>
        <dbReference type="ChEBI" id="CHEBI:29991"/>
        <dbReference type="ChEBI" id="CHEBI:30616"/>
        <dbReference type="ChEBI" id="CHEBI:33019"/>
        <dbReference type="ChEBI" id="CHEBI:78442"/>
        <dbReference type="ChEBI" id="CHEBI:78516"/>
        <dbReference type="ChEBI" id="CHEBI:456215"/>
        <dbReference type="EC" id="6.1.1.12"/>
    </reaction>
</comment>
<evidence type="ECO:0000256" key="2">
    <source>
        <dbReference type="ARBA" id="ARBA00005312"/>
    </source>
</evidence>
<reference evidence="12 13" key="1">
    <citation type="journal article" date="2014" name="Genome Biol.">
        <title>Transcriptome and methylome profiling reveals relics of genome dominance in the mesopolyploid Brassica oleracea.</title>
        <authorList>
            <person name="Parkin I.A."/>
            <person name="Koh C."/>
            <person name="Tang H."/>
            <person name="Robinson S.J."/>
            <person name="Kagale S."/>
            <person name="Clarke W.E."/>
            <person name="Town C.D."/>
            <person name="Nixon J."/>
            <person name="Krishnakumar V."/>
            <person name="Bidwell S.L."/>
            <person name="Denoeud F."/>
            <person name="Belcram H."/>
            <person name="Links M.G."/>
            <person name="Just J."/>
            <person name="Clarke C."/>
            <person name="Bender T."/>
            <person name="Huebert T."/>
            <person name="Mason A.S."/>
            <person name="Pires J.C."/>
            <person name="Barker G."/>
            <person name="Moore J."/>
            <person name="Walley P.G."/>
            <person name="Manoli S."/>
            <person name="Batley J."/>
            <person name="Edwards D."/>
            <person name="Nelson M.N."/>
            <person name="Wang X."/>
            <person name="Paterson A.H."/>
            <person name="King G."/>
            <person name="Bancroft I."/>
            <person name="Chalhoub B."/>
            <person name="Sharpe A.G."/>
        </authorList>
    </citation>
    <scope>NUCLEOTIDE SEQUENCE</scope>
    <source>
        <strain evidence="12 13">cv. TO1000</strain>
    </source>
</reference>
<dbReference type="InterPro" id="IPR006195">
    <property type="entry name" value="aa-tRNA-synth_II"/>
</dbReference>
<evidence type="ECO:0000256" key="9">
    <source>
        <dbReference type="ARBA" id="ARBA00023146"/>
    </source>
</evidence>
<dbReference type="PANTHER" id="PTHR43450">
    <property type="entry name" value="ASPARTYL-TRNA SYNTHETASE"/>
    <property type="match status" value="1"/>
</dbReference>
<dbReference type="OMA" id="VFMFTEL"/>
<dbReference type="InterPro" id="IPR004364">
    <property type="entry name" value="Aa-tRNA-synt_II"/>
</dbReference>
<dbReference type="AlphaFoldDB" id="A0A0D3DST9"/>
<dbReference type="PROSITE" id="PS50862">
    <property type="entry name" value="AA_TRNA_LIGASE_II"/>
    <property type="match status" value="1"/>
</dbReference>
<feature type="domain" description="Aminoacyl-transfer RNA synthetases class-II family profile" evidence="11">
    <location>
        <begin position="10"/>
        <end position="220"/>
    </location>
</feature>
<evidence type="ECO:0000313" key="12">
    <source>
        <dbReference type="EnsemblPlants" id="Bo8g082970.1"/>
    </source>
</evidence>
<evidence type="ECO:0000259" key="11">
    <source>
        <dbReference type="PROSITE" id="PS50862"/>
    </source>
</evidence>
<dbReference type="Gramene" id="Bo8g082970.1">
    <property type="protein sequence ID" value="Bo8g082970.1"/>
    <property type="gene ID" value="Bo8g082970"/>
</dbReference>
<dbReference type="InterPro" id="IPR004523">
    <property type="entry name" value="Asp-tRNA_synthase_2"/>
</dbReference>
<dbReference type="GO" id="GO:0005524">
    <property type="term" value="F:ATP binding"/>
    <property type="evidence" value="ECO:0007669"/>
    <property type="project" value="UniProtKB-KW"/>
</dbReference>
<proteinExistence type="inferred from homology"/>
<reference evidence="12" key="2">
    <citation type="submission" date="2015-03" db="UniProtKB">
        <authorList>
            <consortium name="EnsemblPlants"/>
        </authorList>
    </citation>
    <scope>IDENTIFICATION</scope>
</reference>
<evidence type="ECO:0000256" key="1">
    <source>
        <dbReference type="ARBA" id="ARBA00004496"/>
    </source>
</evidence>
<evidence type="ECO:0000256" key="10">
    <source>
        <dbReference type="ARBA" id="ARBA00047904"/>
    </source>
</evidence>
<dbReference type="Proteomes" id="UP000032141">
    <property type="component" value="Chromosome C8"/>
</dbReference>
<dbReference type="SUPFAM" id="SSF55681">
    <property type="entry name" value="Class II aaRS and biotin synthetases"/>
    <property type="match status" value="1"/>
</dbReference>
<dbReference type="Pfam" id="PF00152">
    <property type="entry name" value="tRNA-synt_2"/>
    <property type="match status" value="1"/>
</dbReference>
<dbReference type="GO" id="GO:0005829">
    <property type="term" value="C:cytosol"/>
    <property type="evidence" value="ECO:0007669"/>
    <property type="project" value="TreeGrafter"/>
</dbReference>
<dbReference type="EC" id="6.1.1.12" evidence="3"/>
<dbReference type="GO" id="GO:0006422">
    <property type="term" value="P:aspartyl-tRNA aminoacylation"/>
    <property type="evidence" value="ECO:0007669"/>
    <property type="project" value="InterPro"/>
</dbReference>
<organism evidence="12 13">
    <name type="scientific">Brassica oleracea var. oleracea</name>
    <dbReference type="NCBI Taxonomy" id="109376"/>
    <lineage>
        <taxon>Eukaryota</taxon>
        <taxon>Viridiplantae</taxon>
        <taxon>Streptophyta</taxon>
        <taxon>Embryophyta</taxon>
        <taxon>Tracheophyta</taxon>
        <taxon>Spermatophyta</taxon>
        <taxon>Magnoliopsida</taxon>
        <taxon>eudicotyledons</taxon>
        <taxon>Gunneridae</taxon>
        <taxon>Pentapetalae</taxon>
        <taxon>rosids</taxon>
        <taxon>malvids</taxon>
        <taxon>Brassicales</taxon>
        <taxon>Brassicaceae</taxon>
        <taxon>Brassiceae</taxon>
        <taxon>Brassica</taxon>
    </lineage>
</organism>
<name>A0A0D3DST9_BRAOL</name>
<evidence type="ECO:0000256" key="5">
    <source>
        <dbReference type="ARBA" id="ARBA00022598"/>
    </source>
</evidence>
<dbReference type="HOGENOM" id="CLU_004553_2_4_1"/>
<dbReference type="GO" id="GO:0003723">
    <property type="term" value="F:RNA binding"/>
    <property type="evidence" value="ECO:0007669"/>
    <property type="project" value="TreeGrafter"/>
</dbReference>